<dbReference type="GO" id="GO:0017076">
    <property type="term" value="F:purine nucleotide binding"/>
    <property type="evidence" value="ECO:0007669"/>
    <property type="project" value="InterPro"/>
</dbReference>
<name>A0A1M6M8T9_9ACTN</name>
<dbReference type="AlphaFoldDB" id="A0A1M6M8T9"/>
<dbReference type="GO" id="GO:0004611">
    <property type="term" value="F:phosphoenolpyruvate carboxykinase activity"/>
    <property type="evidence" value="ECO:0007669"/>
    <property type="project" value="InterPro"/>
</dbReference>
<dbReference type="Gene3D" id="3.90.228.20">
    <property type="match status" value="1"/>
</dbReference>
<dbReference type="EMBL" id="FQZG01000083">
    <property type="protein sequence ID" value="SHJ79780.1"/>
    <property type="molecule type" value="Genomic_DNA"/>
</dbReference>
<keyword evidence="1" id="KW-0808">Transferase</keyword>
<dbReference type="GO" id="GO:0006094">
    <property type="term" value="P:gluconeogenesis"/>
    <property type="evidence" value="ECO:0007669"/>
    <property type="project" value="InterPro"/>
</dbReference>
<dbReference type="RefSeq" id="WP_217652280.1">
    <property type="nucleotide sequence ID" value="NZ_FQZG01000083.1"/>
</dbReference>
<protein>
    <submittedName>
        <fullName evidence="1">Phosphoenolpyruvate carboxykinase (GTP)</fullName>
    </submittedName>
</protein>
<dbReference type="GO" id="GO:0016301">
    <property type="term" value="F:kinase activity"/>
    <property type="evidence" value="ECO:0007669"/>
    <property type="project" value="UniProtKB-KW"/>
</dbReference>
<organism evidence="1 2">
    <name type="scientific">Tessaracoccus bendigoensis DSM 12906</name>
    <dbReference type="NCBI Taxonomy" id="1123357"/>
    <lineage>
        <taxon>Bacteria</taxon>
        <taxon>Bacillati</taxon>
        <taxon>Actinomycetota</taxon>
        <taxon>Actinomycetes</taxon>
        <taxon>Propionibacteriales</taxon>
        <taxon>Propionibacteriaceae</taxon>
        <taxon>Tessaracoccus</taxon>
    </lineage>
</organism>
<accession>A0A1M6M8T9</accession>
<keyword evidence="1" id="KW-0418">Kinase</keyword>
<evidence type="ECO:0000313" key="2">
    <source>
        <dbReference type="Proteomes" id="UP000184512"/>
    </source>
</evidence>
<dbReference type="Proteomes" id="UP000184512">
    <property type="component" value="Unassembled WGS sequence"/>
</dbReference>
<keyword evidence="2" id="KW-1185">Reference proteome</keyword>
<feature type="non-terminal residue" evidence="1">
    <location>
        <position position="1"/>
    </location>
</feature>
<dbReference type="InterPro" id="IPR013035">
    <property type="entry name" value="PEP_carboxykinase_C"/>
</dbReference>
<evidence type="ECO:0000313" key="1">
    <source>
        <dbReference type="EMBL" id="SHJ79780.1"/>
    </source>
</evidence>
<reference evidence="1 2" key="1">
    <citation type="submission" date="2016-11" db="EMBL/GenBank/DDBJ databases">
        <authorList>
            <person name="Jaros S."/>
            <person name="Januszkiewicz K."/>
            <person name="Wedrychowicz H."/>
        </authorList>
    </citation>
    <scope>NUCLEOTIDE SEQUENCE [LARGE SCALE GENOMIC DNA]</scope>
    <source>
        <strain evidence="1 2">DSM 12906</strain>
    </source>
</reference>
<keyword evidence="1" id="KW-0670">Pyruvate</keyword>
<proteinExistence type="predicted"/>
<sequence length="60" mass="6582">DGAIDYAAAGVSSEDWEALFAIDPEALNAEADDTDVFLARMGTKVPDAVKRQHEEFRSRL</sequence>
<gene>
    <name evidence="1" type="ORF">SAMN02745244_03281</name>
</gene>